<dbReference type="AlphaFoldDB" id="A0A0B7C0Z8"/>
<evidence type="ECO:0000259" key="10">
    <source>
        <dbReference type="PROSITE" id="PS50157"/>
    </source>
</evidence>
<evidence type="ECO:0000256" key="6">
    <source>
        <dbReference type="ARBA" id="ARBA00023125"/>
    </source>
</evidence>
<evidence type="ECO:0000256" key="3">
    <source>
        <dbReference type="ARBA" id="ARBA00022737"/>
    </source>
</evidence>
<sequence>ANLAISRGPKLNRPGTSTPLSSGKTAASEKVAERDKSKGTSDQDKDSDFQNVKQKFSCGECGHVFDSKPSLLDHVRIHTADKPFECDICHKCFTERNLLSVHRKTHGQEKLLRCQVCSKAFVHKADLNLHLQSHPRRSNTKSTSVLSVKKSLKKYVDEKHDEDDIFP</sequence>
<feature type="compositionally biased region" description="Polar residues" evidence="9">
    <location>
        <begin position="14"/>
        <end position="25"/>
    </location>
</feature>
<keyword evidence="3" id="KW-0677">Repeat</keyword>
<evidence type="ECO:0000256" key="9">
    <source>
        <dbReference type="SAM" id="MobiDB-lite"/>
    </source>
</evidence>
<name>A0A0B7C0Z8_9EUPU</name>
<comment type="subcellular location">
    <subcellularLocation>
        <location evidence="1">Nucleus</location>
    </subcellularLocation>
</comment>
<dbReference type="SMART" id="SM00355">
    <property type="entry name" value="ZnF_C2H2"/>
    <property type="match status" value="3"/>
</dbReference>
<keyword evidence="2" id="KW-0479">Metal-binding</keyword>
<dbReference type="Gene3D" id="3.30.160.60">
    <property type="entry name" value="Classic Zinc Finger"/>
    <property type="match status" value="3"/>
</dbReference>
<evidence type="ECO:0000256" key="7">
    <source>
        <dbReference type="ARBA" id="ARBA00023242"/>
    </source>
</evidence>
<dbReference type="PANTHER" id="PTHR14196">
    <property type="entry name" value="ODD-SKIPPED - RELATED"/>
    <property type="match status" value="1"/>
</dbReference>
<feature type="non-terminal residue" evidence="11">
    <location>
        <position position="1"/>
    </location>
</feature>
<dbReference type="PROSITE" id="PS50157">
    <property type="entry name" value="ZINC_FINGER_C2H2_2"/>
    <property type="match status" value="3"/>
</dbReference>
<feature type="region of interest" description="Disordered" evidence="9">
    <location>
        <begin position="1"/>
        <end position="47"/>
    </location>
</feature>
<feature type="domain" description="C2H2-type" evidence="10">
    <location>
        <begin position="112"/>
        <end position="139"/>
    </location>
</feature>
<dbReference type="InterPro" id="IPR036236">
    <property type="entry name" value="Znf_C2H2_sf"/>
</dbReference>
<accession>A0A0B7C0Z8</accession>
<organism evidence="11">
    <name type="scientific">Arion vulgaris</name>
    <dbReference type="NCBI Taxonomy" id="1028688"/>
    <lineage>
        <taxon>Eukaryota</taxon>
        <taxon>Metazoa</taxon>
        <taxon>Spiralia</taxon>
        <taxon>Lophotrochozoa</taxon>
        <taxon>Mollusca</taxon>
        <taxon>Gastropoda</taxon>
        <taxon>Heterobranchia</taxon>
        <taxon>Euthyneura</taxon>
        <taxon>Panpulmonata</taxon>
        <taxon>Eupulmonata</taxon>
        <taxon>Stylommatophora</taxon>
        <taxon>Helicina</taxon>
        <taxon>Arionoidea</taxon>
        <taxon>Arionidae</taxon>
        <taxon>Arion</taxon>
    </lineage>
</organism>
<dbReference type="GO" id="GO:0000981">
    <property type="term" value="F:DNA-binding transcription factor activity, RNA polymerase II-specific"/>
    <property type="evidence" value="ECO:0007669"/>
    <property type="project" value="TreeGrafter"/>
</dbReference>
<evidence type="ECO:0000313" key="11">
    <source>
        <dbReference type="EMBL" id="CEK98105.1"/>
    </source>
</evidence>
<feature type="compositionally biased region" description="Basic and acidic residues" evidence="9">
    <location>
        <begin position="30"/>
        <end position="47"/>
    </location>
</feature>
<keyword evidence="4 8" id="KW-0863">Zinc-finger</keyword>
<evidence type="ECO:0000256" key="2">
    <source>
        <dbReference type="ARBA" id="ARBA00022723"/>
    </source>
</evidence>
<feature type="non-terminal residue" evidence="11">
    <location>
        <position position="167"/>
    </location>
</feature>
<feature type="domain" description="C2H2-type" evidence="10">
    <location>
        <begin position="56"/>
        <end position="83"/>
    </location>
</feature>
<dbReference type="GO" id="GO:0008270">
    <property type="term" value="F:zinc ion binding"/>
    <property type="evidence" value="ECO:0007669"/>
    <property type="project" value="UniProtKB-KW"/>
</dbReference>
<evidence type="ECO:0000256" key="1">
    <source>
        <dbReference type="ARBA" id="ARBA00004123"/>
    </source>
</evidence>
<reference evidence="11" key="1">
    <citation type="submission" date="2014-12" db="EMBL/GenBank/DDBJ databases">
        <title>Insight into the proteome of Arion vulgaris.</title>
        <authorList>
            <person name="Aradska J."/>
            <person name="Bulat T."/>
            <person name="Smidak R."/>
            <person name="Sarate P."/>
            <person name="Gangsoo J."/>
            <person name="Sialana F."/>
            <person name="Bilban M."/>
            <person name="Lubec G."/>
        </authorList>
    </citation>
    <scope>NUCLEOTIDE SEQUENCE</scope>
    <source>
        <tissue evidence="11">Skin</tissue>
    </source>
</reference>
<dbReference type="GO" id="GO:0000977">
    <property type="term" value="F:RNA polymerase II transcription regulatory region sequence-specific DNA binding"/>
    <property type="evidence" value="ECO:0007669"/>
    <property type="project" value="TreeGrafter"/>
</dbReference>
<keyword evidence="6" id="KW-0238">DNA-binding</keyword>
<gene>
    <name evidence="11" type="primary">ORF217794</name>
</gene>
<dbReference type="SUPFAM" id="SSF57667">
    <property type="entry name" value="beta-beta-alpha zinc fingers"/>
    <property type="match status" value="2"/>
</dbReference>
<dbReference type="Pfam" id="PF00096">
    <property type="entry name" value="zf-C2H2"/>
    <property type="match status" value="3"/>
</dbReference>
<evidence type="ECO:0000256" key="5">
    <source>
        <dbReference type="ARBA" id="ARBA00022833"/>
    </source>
</evidence>
<dbReference type="GO" id="GO:0005634">
    <property type="term" value="C:nucleus"/>
    <property type="evidence" value="ECO:0007669"/>
    <property type="project" value="UniProtKB-SubCell"/>
</dbReference>
<dbReference type="InterPro" id="IPR013087">
    <property type="entry name" value="Znf_C2H2_type"/>
</dbReference>
<evidence type="ECO:0000256" key="4">
    <source>
        <dbReference type="ARBA" id="ARBA00022771"/>
    </source>
</evidence>
<keyword evidence="5" id="KW-0862">Zinc</keyword>
<dbReference type="InterPro" id="IPR050717">
    <property type="entry name" value="C2H2-ZF_Transcription_Reg"/>
</dbReference>
<proteinExistence type="predicted"/>
<dbReference type="PROSITE" id="PS00028">
    <property type="entry name" value="ZINC_FINGER_C2H2_1"/>
    <property type="match status" value="3"/>
</dbReference>
<dbReference type="FunFam" id="3.30.160.60:FF:001009">
    <property type="entry name" value="Zinc finger protein 26"/>
    <property type="match status" value="1"/>
</dbReference>
<dbReference type="PANTHER" id="PTHR14196:SF12">
    <property type="entry name" value="ZINC FINGER PROTEIN 208-LIKE"/>
    <property type="match status" value="1"/>
</dbReference>
<protein>
    <recommendedName>
        <fullName evidence="10">C2H2-type domain-containing protein</fullName>
    </recommendedName>
</protein>
<evidence type="ECO:0000256" key="8">
    <source>
        <dbReference type="PROSITE-ProRule" id="PRU00042"/>
    </source>
</evidence>
<feature type="domain" description="C2H2-type" evidence="10">
    <location>
        <begin position="84"/>
        <end position="111"/>
    </location>
</feature>
<dbReference type="EMBL" id="HACG01051234">
    <property type="protein sequence ID" value="CEK98105.1"/>
    <property type="molecule type" value="Transcribed_RNA"/>
</dbReference>
<keyword evidence="7" id="KW-0539">Nucleus</keyword>